<protein>
    <submittedName>
        <fullName evidence="3">CAP domain-containing protein</fullName>
    </submittedName>
</protein>
<dbReference type="InterPro" id="IPR035940">
    <property type="entry name" value="CAP_sf"/>
</dbReference>
<feature type="domain" description="SCP" evidence="2">
    <location>
        <begin position="66"/>
        <end position="180"/>
    </location>
</feature>
<dbReference type="Gene3D" id="3.40.33.10">
    <property type="entry name" value="CAP"/>
    <property type="match status" value="1"/>
</dbReference>
<dbReference type="InterPro" id="IPR014044">
    <property type="entry name" value="CAP_dom"/>
</dbReference>
<dbReference type="EMBL" id="JBHUKR010000033">
    <property type="protein sequence ID" value="MFD2422750.1"/>
    <property type="molecule type" value="Genomic_DNA"/>
</dbReference>
<dbReference type="CDD" id="cd05379">
    <property type="entry name" value="CAP_bacterial"/>
    <property type="match status" value="1"/>
</dbReference>
<evidence type="ECO:0000313" key="4">
    <source>
        <dbReference type="Proteomes" id="UP001597417"/>
    </source>
</evidence>
<dbReference type="PANTHER" id="PTHR31157">
    <property type="entry name" value="SCP DOMAIN-CONTAINING PROTEIN"/>
    <property type="match status" value="1"/>
</dbReference>
<organism evidence="3 4">
    <name type="scientific">Amycolatopsis pigmentata</name>
    <dbReference type="NCBI Taxonomy" id="450801"/>
    <lineage>
        <taxon>Bacteria</taxon>
        <taxon>Bacillati</taxon>
        <taxon>Actinomycetota</taxon>
        <taxon>Actinomycetes</taxon>
        <taxon>Pseudonocardiales</taxon>
        <taxon>Pseudonocardiaceae</taxon>
        <taxon>Amycolatopsis</taxon>
    </lineage>
</organism>
<reference evidence="4" key="1">
    <citation type="journal article" date="2019" name="Int. J. Syst. Evol. Microbiol.">
        <title>The Global Catalogue of Microorganisms (GCM) 10K type strain sequencing project: providing services to taxonomists for standard genome sequencing and annotation.</title>
        <authorList>
            <consortium name="The Broad Institute Genomics Platform"/>
            <consortium name="The Broad Institute Genome Sequencing Center for Infectious Disease"/>
            <person name="Wu L."/>
            <person name="Ma J."/>
        </authorList>
    </citation>
    <scope>NUCLEOTIDE SEQUENCE [LARGE SCALE GENOMIC DNA]</scope>
    <source>
        <strain evidence="4">CGMCC 4.7645</strain>
    </source>
</reference>
<gene>
    <name evidence="3" type="ORF">ACFSXZ_41150</name>
</gene>
<accession>A0ABW5G7B8</accession>
<sequence length="182" mass="20023">MPTSPKRKRPDGTVVRFAPSSQRISHLPDEPDDDFEAATRWGEDPSSLATIVGTGAHQAKNEEAVLRLVNAARARAGLRALRADERLRAAAREHSRDMARRDFCAHENPDGLSPADRMRAKFYPDPGAENVARGQKSPQSVMDAWMNSPGHRANLLNADFRAIGVGVFFGRGGPCWTQNFGY</sequence>
<comment type="caution">
    <text evidence="3">The sequence shown here is derived from an EMBL/GenBank/DDBJ whole genome shotgun (WGS) entry which is preliminary data.</text>
</comment>
<evidence type="ECO:0000259" key="2">
    <source>
        <dbReference type="Pfam" id="PF00188"/>
    </source>
</evidence>
<name>A0ABW5G7B8_9PSEU</name>
<evidence type="ECO:0000256" key="1">
    <source>
        <dbReference type="SAM" id="MobiDB-lite"/>
    </source>
</evidence>
<evidence type="ECO:0000313" key="3">
    <source>
        <dbReference type="EMBL" id="MFD2422750.1"/>
    </source>
</evidence>
<dbReference type="SUPFAM" id="SSF55797">
    <property type="entry name" value="PR-1-like"/>
    <property type="match status" value="1"/>
</dbReference>
<dbReference type="RefSeq" id="WP_378272003.1">
    <property type="nucleotide sequence ID" value="NZ_JBHUKR010000033.1"/>
</dbReference>
<dbReference type="Pfam" id="PF00188">
    <property type="entry name" value="CAP"/>
    <property type="match status" value="1"/>
</dbReference>
<dbReference type="Proteomes" id="UP001597417">
    <property type="component" value="Unassembled WGS sequence"/>
</dbReference>
<feature type="region of interest" description="Disordered" evidence="1">
    <location>
        <begin position="1"/>
        <end position="42"/>
    </location>
</feature>
<keyword evidence="4" id="KW-1185">Reference proteome</keyword>
<proteinExistence type="predicted"/>
<dbReference type="PANTHER" id="PTHR31157:SF1">
    <property type="entry name" value="SCP DOMAIN-CONTAINING PROTEIN"/>
    <property type="match status" value="1"/>
</dbReference>